<dbReference type="EMBL" id="JABANE010000151">
    <property type="protein sequence ID" value="NME72332.1"/>
    <property type="molecule type" value="Genomic_DNA"/>
</dbReference>
<dbReference type="RefSeq" id="WP_169660526.1">
    <property type="nucleotide sequence ID" value="NZ_JABANE010000151.1"/>
</dbReference>
<proteinExistence type="predicted"/>
<protein>
    <submittedName>
        <fullName evidence="1">Uncharacterized protein</fullName>
    </submittedName>
</protein>
<name>A0A7X9S0S3_9BACT</name>
<comment type="caution">
    <text evidence="1">The sequence shown here is derived from an EMBL/GenBank/DDBJ whole genome shotgun (WGS) entry which is preliminary data.</text>
</comment>
<reference evidence="1 2" key="1">
    <citation type="submission" date="2020-04" db="EMBL/GenBank/DDBJ databases">
        <title>Flammeovirga sp. SR4, a novel species isolated from seawater.</title>
        <authorList>
            <person name="Wang X."/>
        </authorList>
    </citation>
    <scope>NUCLEOTIDE SEQUENCE [LARGE SCALE GENOMIC DNA]</scope>
    <source>
        <strain evidence="1 2">ATCC 23126</strain>
    </source>
</reference>
<gene>
    <name evidence="1" type="ORF">HHU12_30505</name>
</gene>
<dbReference type="Proteomes" id="UP000576082">
    <property type="component" value="Unassembled WGS sequence"/>
</dbReference>
<evidence type="ECO:0000313" key="2">
    <source>
        <dbReference type="Proteomes" id="UP000576082"/>
    </source>
</evidence>
<dbReference type="AlphaFoldDB" id="A0A7X9S0S3"/>
<organism evidence="1 2">
    <name type="scientific">Flammeovirga aprica JL-4</name>
    <dbReference type="NCBI Taxonomy" id="694437"/>
    <lineage>
        <taxon>Bacteria</taxon>
        <taxon>Pseudomonadati</taxon>
        <taxon>Bacteroidota</taxon>
        <taxon>Cytophagia</taxon>
        <taxon>Cytophagales</taxon>
        <taxon>Flammeovirgaceae</taxon>
        <taxon>Flammeovirga</taxon>
    </lineage>
</organism>
<accession>A0A7X9S0S3</accession>
<keyword evidence="2" id="KW-1185">Reference proteome</keyword>
<evidence type="ECO:0000313" key="1">
    <source>
        <dbReference type="EMBL" id="NME72332.1"/>
    </source>
</evidence>
<sequence>MKKRIIIPMPLLLSFFVLKNKFIDSDNSLIYNYCFNRLVYIPDETNAILYNDNVVSTLKFITKRLKIDKEELIQGYSTR</sequence>